<dbReference type="PROSITE" id="PS51257">
    <property type="entry name" value="PROKAR_LIPOPROTEIN"/>
    <property type="match status" value="1"/>
</dbReference>
<reference evidence="3 4" key="1">
    <citation type="journal article" date="2019" name="Emerg. Microbes Infect.">
        <title>Comprehensive subspecies identification of 175 nontuberculous mycobacteria species based on 7547 genomic profiles.</title>
        <authorList>
            <person name="Matsumoto Y."/>
            <person name="Kinjo T."/>
            <person name="Motooka D."/>
            <person name="Nabeya D."/>
            <person name="Jung N."/>
            <person name="Uechi K."/>
            <person name="Horii T."/>
            <person name="Iida T."/>
            <person name="Fujita J."/>
            <person name="Nakamura S."/>
        </authorList>
    </citation>
    <scope>NUCLEOTIDE SEQUENCE [LARGE SCALE GENOMIC DNA]</scope>
    <source>
        <strain evidence="3 4">JCM 12404</strain>
    </source>
</reference>
<evidence type="ECO:0000259" key="2">
    <source>
        <dbReference type="Pfam" id="PF05305"/>
    </source>
</evidence>
<dbReference type="InterPro" id="IPR007969">
    <property type="entry name" value="DUF732"/>
</dbReference>
<organism evidence="3 4">
    <name type="scientific">Mycobacterium cookii</name>
    <dbReference type="NCBI Taxonomy" id="1775"/>
    <lineage>
        <taxon>Bacteria</taxon>
        <taxon>Bacillati</taxon>
        <taxon>Actinomycetota</taxon>
        <taxon>Actinomycetes</taxon>
        <taxon>Mycobacteriales</taxon>
        <taxon>Mycobacteriaceae</taxon>
        <taxon>Mycobacterium</taxon>
    </lineage>
</organism>
<name>A0A7I7KSU0_9MYCO</name>
<dbReference type="RefSeq" id="WP_163775494.1">
    <property type="nucleotide sequence ID" value="NZ_AP022569.1"/>
</dbReference>
<keyword evidence="1" id="KW-0732">Signal</keyword>
<protein>
    <recommendedName>
        <fullName evidence="2">DUF732 domain-containing protein</fullName>
    </recommendedName>
</protein>
<accession>A0A7I7KSU0</accession>
<keyword evidence="4" id="KW-1185">Reference proteome</keyword>
<dbReference type="AlphaFoldDB" id="A0A7I7KSU0"/>
<evidence type="ECO:0000256" key="1">
    <source>
        <dbReference type="SAM" id="SignalP"/>
    </source>
</evidence>
<evidence type="ECO:0000313" key="4">
    <source>
        <dbReference type="Proteomes" id="UP000465866"/>
    </source>
</evidence>
<feature type="chain" id="PRO_5029571588" description="DUF732 domain-containing protein" evidence="1">
    <location>
        <begin position="25"/>
        <end position="109"/>
    </location>
</feature>
<sequence length="109" mass="11064">MIGKVLVGAVGAAACIGLAAPAGASTPQDFLAAARAAGVTGSDPGMLADGYDVCWQLWNQHAPGTQVAAGLVRDHPTLTSDQAGHFVLAAYNDLCPVPGAYDYWAYSTS</sequence>
<proteinExistence type="predicted"/>
<feature type="signal peptide" evidence="1">
    <location>
        <begin position="1"/>
        <end position="24"/>
    </location>
</feature>
<gene>
    <name evidence="3" type="ORF">MCOO_11700</name>
</gene>
<dbReference type="Pfam" id="PF05305">
    <property type="entry name" value="DUF732"/>
    <property type="match status" value="1"/>
</dbReference>
<dbReference type="EMBL" id="AP022569">
    <property type="protein sequence ID" value="BBX45155.1"/>
    <property type="molecule type" value="Genomic_DNA"/>
</dbReference>
<feature type="domain" description="DUF732" evidence="2">
    <location>
        <begin position="28"/>
        <end position="96"/>
    </location>
</feature>
<evidence type="ECO:0000313" key="3">
    <source>
        <dbReference type="EMBL" id="BBX45155.1"/>
    </source>
</evidence>
<dbReference type="KEGG" id="mcoo:MCOO_11700"/>
<dbReference type="Proteomes" id="UP000465866">
    <property type="component" value="Chromosome"/>
</dbReference>